<accession>A0A810MX04</accession>
<evidence type="ECO:0000256" key="1">
    <source>
        <dbReference type="SAM" id="Phobius"/>
    </source>
</evidence>
<dbReference type="PANTHER" id="PTHR34300:SF1">
    <property type="entry name" value="QUEUOSINE PRECURSOR TRANSPORTER"/>
    <property type="match status" value="1"/>
</dbReference>
<dbReference type="EMBL" id="AP023359">
    <property type="protein sequence ID" value="BCJ65697.1"/>
    <property type="molecule type" value="Genomic_DNA"/>
</dbReference>
<sequence>MAPVTAVTCFVSLAVVANLATARWGLIPVGLGLHATAGTWAAGLVLLARDWVHEHWNRAGLFAAILAGTLACAGTAGPRLAVASGIAFAIAELVDLAVYQPLRRRGWIRAATASNAAGALVDTVIFLAIAGIPVATAIGGQLFAKMTATLAVIGAVVACRALLRHRVRPRRP</sequence>
<feature type="transmembrane region" description="Helical" evidence="1">
    <location>
        <begin position="142"/>
        <end position="163"/>
    </location>
</feature>
<feature type="transmembrane region" description="Helical" evidence="1">
    <location>
        <begin position="114"/>
        <end position="136"/>
    </location>
</feature>
<dbReference type="KEGG" id="pry:Prubr_27180"/>
<evidence type="ECO:0000313" key="3">
    <source>
        <dbReference type="Proteomes" id="UP000680866"/>
    </source>
</evidence>
<evidence type="ECO:0000313" key="2">
    <source>
        <dbReference type="EMBL" id="BCJ65697.1"/>
    </source>
</evidence>
<keyword evidence="1" id="KW-1133">Transmembrane helix</keyword>
<dbReference type="InterPro" id="IPR003744">
    <property type="entry name" value="YhhQ"/>
</dbReference>
<dbReference type="Pfam" id="PF02592">
    <property type="entry name" value="Vut_1"/>
    <property type="match status" value="1"/>
</dbReference>
<feature type="transmembrane region" description="Helical" evidence="1">
    <location>
        <begin position="82"/>
        <end position="102"/>
    </location>
</feature>
<protein>
    <recommendedName>
        <fullName evidence="4">VUT family protein</fullName>
    </recommendedName>
</protein>
<organism evidence="2 3">
    <name type="scientific">Polymorphospora rubra</name>
    <dbReference type="NCBI Taxonomy" id="338584"/>
    <lineage>
        <taxon>Bacteria</taxon>
        <taxon>Bacillati</taxon>
        <taxon>Actinomycetota</taxon>
        <taxon>Actinomycetes</taxon>
        <taxon>Micromonosporales</taxon>
        <taxon>Micromonosporaceae</taxon>
        <taxon>Polymorphospora</taxon>
    </lineage>
</organism>
<reference evidence="2" key="1">
    <citation type="submission" date="2020-08" db="EMBL/GenBank/DDBJ databases">
        <title>Whole genome shotgun sequence of Polymorphospora rubra NBRC 101157.</title>
        <authorList>
            <person name="Komaki H."/>
            <person name="Tamura T."/>
        </authorList>
    </citation>
    <scope>NUCLEOTIDE SEQUENCE</scope>
    <source>
        <strain evidence="2">NBRC 101157</strain>
    </source>
</reference>
<proteinExistence type="predicted"/>
<keyword evidence="1" id="KW-0812">Transmembrane</keyword>
<feature type="transmembrane region" description="Helical" evidence="1">
    <location>
        <begin position="59"/>
        <end position="76"/>
    </location>
</feature>
<dbReference type="PANTHER" id="PTHR34300">
    <property type="entry name" value="QUEUOSINE PRECURSOR TRANSPORTER-RELATED"/>
    <property type="match status" value="1"/>
</dbReference>
<name>A0A810MX04_9ACTN</name>
<keyword evidence="3" id="KW-1185">Reference proteome</keyword>
<dbReference type="Proteomes" id="UP000680866">
    <property type="component" value="Chromosome"/>
</dbReference>
<dbReference type="AlphaFoldDB" id="A0A810MX04"/>
<feature type="transmembrane region" description="Helical" evidence="1">
    <location>
        <begin position="29"/>
        <end position="47"/>
    </location>
</feature>
<gene>
    <name evidence="2" type="ORF">Prubr_27180</name>
</gene>
<evidence type="ECO:0008006" key="4">
    <source>
        <dbReference type="Google" id="ProtNLM"/>
    </source>
</evidence>
<keyword evidence="1" id="KW-0472">Membrane</keyword>